<dbReference type="Pfam" id="PF19114">
    <property type="entry name" value="EsV_1_7_cys"/>
    <property type="match status" value="3"/>
</dbReference>
<protein>
    <recommendedName>
        <fullName evidence="3">EsV-1-7</fullName>
    </recommendedName>
</protein>
<dbReference type="InParanoid" id="D8LNV4"/>
<organism evidence="1 2">
    <name type="scientific">Ectocarpus siliculosus</name>
    <name type="common">Brown alga</name>
    <name type="synonym">Conferva siliculosa</name>
    <dbReference type="NCBI Taxonomy" id="2880"/>
    <lineage>
        <taxon>Eukaryota</taxon>
        <taxon>Sar</taxon>
        <taxon>Stramenopiles</taxon>
        <taxon>Ochrophyta</taxon>
        <taxon>PX clade</taxon>
        <taxon>Phaeophyceae</taxon>
        <taxon>Ectocarpales</taxon>
        <taxon>Ectocarpaceae</taxon>
        <taxon>Ectocarpus</taxon>
    </lineage>
</organism>
<dbReference type="InterPro" id="IPR043822">
    <property type="entry name" value="EsV_1_7_cys"/>
</dbReference>
<dbReference type="SMART" id="SM01425">
    <property type="entry name" value="EsV_1_7"/>
    <property type="match status" value="3"/>
</dbReference>
<sequence>MTRLVLAKRCAAEGCNTHPTYGKPGTKTPDFFAKHAASEMVNVIGKRCLHAGCTKTAAYGAAGLRKREFCRSHAPEGYVSINLKSCRHGGCTSCAAFGEWGSSIPEFCRLHAPEEMTRTALKGWGDRRAWEELEDVDGHGAGTCSPGVDKGGQRQGDGEIEAIDRMISTDSLDNL</sequence>
<dbReference type="Proteomes" id="UP000002630">
    <property type="component" value="Unassembled WGS sequence"/>
</dbReference>
<dbReference type="EMBL" id="FN649760">
    <property type="protein sequence ID" value="CBN78314.1"/>
    <property type="molecule type" value="Genomic_DNA"/>
</dbReference>
<gene>
    <name evidence="1" type="ORF">Esi_0005_0232</name>
</gene>
<evidence type="ECO:0008006" key="3">
    <source>
        <dbReference type="Google" id="ProtNLM"/>
    </source>
</evidence>
<dbReference type="AlphaFoldDB" id="D8LNV4"/>
<evidence type="ECO:0000313" key="2">
    <source>
        <dbReference type="Proteomes" id="UP000002630"/>
    </source>
</evidence>
<dbReference type="Gene3D" id="6.10.140.110">
    <property type="match status" value="1"/>
</dbReference>
<name>D8LNV4_ECTSI</name>
<keyword evidence="2" id="KW-1185">Reference proteome</keyword>
<proteinExistence type="predicted"/>
<evidence type="ECO:0000313" key="1">
    <source>
        <dbReference type="EMBL" id="CBN78314.1"/>
    </source>
</evidence>
<accession>D8LNV4</accession>
<reference evidence="1 2" key="1">
    <citation type="journal article" date="2010" name="Nature">
        <title>The Ectocarpus genome and the independent evolution of multicellularity in brown algae.</title>
        <authorList>
            <person name="Cock J.M."/>
            <person name="Sterck L."/>
            <person name="Rouze P."/>
            <person name="Scornet D."/>
            <person name="Allen A.E."/>
            <person name="Amoutzias G."/>
            <person name="Anthouard V."/>
            <person name="Artiguenave F."/>
            <person name="Aury J.M."/>
            <person name="Badger J.H."/>
            <person name="Beszteri B."/>
            <person name="Billiau K."/>
            <person name="Bonnet E."/>
            <person name="Bothwell J.H."/>
            <person name="Bowler C."/>
            <person name="Boyen C."/>
            <person name="Brownlee C."/>
            <person name="Carrano C.J."/>
            <person name="Charrier B."/>
            <person name="Cho G.Y."/>
            <person name="Coelho S.M."/>
            <person name="Collen J."/>
            <person name="Corre E."/>
            <person name="Da Silva C."/>
            <person name="Delage L."/>
            <person name="Delaroque N."/>
            <person name="Dittami S.M."/>
            <person name="Doulbeau S."/>
            <person name="Elias M."/>
            <person name="Farnham G."/>
            <person name="Gachon C.M."/>
            <person name="Gschloessl B."/>
            <person name="Heesch S."/>
            <person name="Jabbari K."/>
            <person name="Jubin C."/>
            <person name="Kawai H."/>
            <person name="Kimura K."/>
            <person name="Kloareg B."/>
            <person name="Kupper F.C."/>
            <person name="Lang D."/>
            <person name="Le Bail A."/>
            <person name="Leblanc C."/>
            <person name="Lerouge P."/>
            <person name="Lohr M."/>
            <person name="Lopez P.J."/>
            <person name="Martens C."/>
            <person name="Maumus F."/>
            <person name="Michel G."/>
            <person name="Miranda-Saavedra D."/>
            <person name="Morales J."/>
            <person name="Moreau H."/>
            <person name="Motomura T."/>
            <person name="Nagasato C."/>
            <person name="Napoli C.A."/>
            <person name="Nelson D.R."/>
            <person name="Nyvall-Collen P."/>
            <person name="Peters A.F."/>
            <person name="Pommier C."/>
            <person name="Potin P."/>
            <person name="Poulain J."/>
            <person name="Quesneville H."/>
            <person name="Read B."/>
            <person name="Rensing S.A."/>
            <person name="Ritter A."/>
            <person name="Rousvoal S."/>
            <person name="Samanta M."/>
            <person name="Samson G."/>
            <person name="Schroeder D.C."/>
            <person name="Segurens B."/>
            <person name="Strittmatter M."/>
            <person name="Tonon T."/>
            <person name="Tregear J.W."/>
            <person name="Valentin K."/>
            <person name="von Dassow P."/>
            <person name="Yamagishi T."/>
            <person name="Van de Peer Y."/>
            <person name="Wincker P."/>
        </authorList>
    </citation>
    <scope>NUCLEOTIDE SEQUENCE [LARGE SCALE GENOMIC DNA]</scope>
    <source>
        <strain evidence="2">Ec32 / CCAP1310/4</strain>
    </source>
</reference>